<gene>
    <name evidence="3" type="ORF">BGZ99_005917</name>
</gene>
<dbReference type="GO" id="GO:0005869">
    <property type="term" value="C:dynactin complex"/>
    <property type="evidence" value="ECO:0007669"/>
    <property type="project" value="InterPro"/>
</dbReference>
<accession>A0A9P6RG90</accession>
<feature type="compositionally biased region" description="Polar residues" evidence="2">
    <location>
        <begin position="83"/>
        <end position="93"/>
    </location>
</feature>
<feature type="compositionally biased region" description="Polar residues" evidence="2">
    <location>
        <begin position="112"/>
        <end position="124"/>
    </location>
</feature>
<dbReference type="GO" id="GO:0061640">
    <property type="term" value="P:cytoskeleton-dependent cytokinesis"/>
    <property type="evidence" value="ECO:0007669"/>
    <property type="project" value="InterPro"/>
</dbReference>
<dbReference type="PANTHER" id="PTHR28360:SF1">
    <property type="entry name" value="DYNACTIN SUBUNIT 3"/>
    <property type="match status" value="1"/>
</dbReference>
<dbReference type="Pfam" id="PF07426">
    <property type="entry name" value="Dynactin_p22"/>
    <property type="match status" value="1"/>
</dbReference>
<dbReference type="OrthoDB" id="16729at2759"/>
<comment type="caution">
    <text evidence="3">The sequence shown here is derived from an EMBL/GenBank/DDBJ whole genome shotgun (WGS) entry which is preliminary data.</text>
</comment>
<reference evidence="3" key="1">
    <citation type="journal article" date="2020" name="Fungal Divers.">
        <title>Resolving the Mortierellaceae phylogeny through synthesis of multi-gene phylogenetics and phylogenomics.</title>
        <authorList>
            <person name="Vandepol N."/>
            <person name="Liber J."/>
            <person name="Desiro A."/>
            <person name="Na H."/>
            <person name="Kennedy M."/>
            <person name="Barry K."/>
            <person name="Grigoriev I.V."/>
            <person name="Miller A.N."/>
            <person name="O'Donnell K."/>
            <person name="Stajich J.E."/>
            <person name="Bonito G."/>
        </authorList>
    </citation>
    <scope>NUCLEOTIDE SEQUENCE</scope>
    <source>
        <strain evidence="3">REB-010B</strain>
    </source>
</reference>
<sequence length="281" mass="31152">MLAAVPNGNTMNMTTTASDDGQQLQDLESLAERIRALEKLLAAPAAPTSRSPLLLSSSSLLSGGAANESTSPTEEMPEDMVGTLSSSPRQGDTQQQQQQRHYSQGNRHHGQHSQQQQAYNTPGSLSRRVQKIETSLRAVVKERKPMDEFLQKCESFKLISSPYSSHSDRELLSLQAKMELILAAQDDLQKLAEESKEIQSLEQCAEIGGLKNVESQYPALSKLETIHIDQFKEANKVSDRTNKLTDDYNTLINTLSEVFLSWDALLAAAEHRLTEVERARS</sequence>
<evidence type="ECO:0000256" key="2">
    <source>
        <dbReference type="SAM" id="MobiDB-lite"/>
    </source>
</evidence>
<dbReference type="Proteomes" id="UP000738325">
    <property type="component" value="Unassembled WGS sequence"/>
</dbReference>
<dbReference type="AlphaFoldDB" id="A0A9P6RG90"/>
<dbReference type="PANTHER" id="PTHR28360">
    <property type="entry name" value="DYNACTIN SUBUNIT 3"/>
    <property type="match status" value="1"/>
</dbReference>
<feature type="region of interest" description="Disordered" evidence="2">
    <location>
        <begin position="1"/>
        <end position="23"/>
    </location>
</feature>
<keyword evidence="1" id="KW-0175">Coiled coil</keyword>
<dbReference type="InterPro" id="IPR009991">
    <property type="entry name" value="DCTN3"/>
</dbReference>
<feature type="compositionally biased region" description="Polar residues" evidence="2">
    <location>
        <begin position="7"/>
        <end position="23"/>
    </location>
</feature>
<feature type="compositionally biased region" description="Low complexity" evidence="2">
    <location>
        <begin position="57"/>
        <end position="66"/>
    </location>
</feature>
<name>A0A9P6RG90_9FUNG</name>
<organism evidence="3 4">
    <name type="scientific">Dissophora globulifera</name>
    <dbReference type="NCBI Taxonomy" id="979702"/>
    <lineage>
        <taxon>Eukaryota</taxon>
        <taxon>Fungi</taxon>
        <taxon>Fungi incertae sedis</taxon>
        <taxon>Mucoromycota</taxon>
        <taxon>Mortierellomycotina</taxon>
        <taxon>Mortierellomycetes</taxon>
        <taxon>Mortierellales</taxon>
        <taxon>Mortierellaceae</taxon>
        <taxon>Dissophora</taxon>
    </lineage>
</organism>
<feature type="coiled-coil region" evidence="1">
    <location>
        <begin position="174"/>
        <end position="201"/>
    </location>
</feature>
<evidence type="ECO:0000313" key="3">
    <source>
        <dbReference type="EMBL" id="KAG0318036.1"/>
    </source>
</evidence>
<evidence type="ECO:0000313" key="4">
    <source>
        <dbReference type="Proteomes" id="UP000738325"/>
    </source>
</evidence>
<evidence type="ECO:0000256" key="1">
    <source>
        <dbReference type="SAM" id="Coils"/>
    </source>
</evidence>
<proteinExistence type="predicted"/>
<keyword evidence="4" id="KW-1185">Reference proteome</keyword>
<dbReference type="EMBL" id="JAAAIP010000393">
    <property type="protein sequence ID" value="KAG0318036.1"/>
    <property type="molecule type" value="Genomic_DNA"/>
</dbReference>
<feature type="region of interest" description="Disordered" evidence="2">
    <location>
        <begin position="57"/>
        <end position="128"/>
    </location>
</feature>
<protein>
    <submittedName>
        <fullName evidence="3">Uncharacterized protein</fullName>
    </submittedName>
</protein>